<keyword evidence="2" id="KW-1185">Reference proteome</keyword>
<evidence type="ECO:0000313" key="2">
    <source>
        <dbReference type="Proteomes" id="UP001295684"/>
    </source>
</evidence>
<organism evidence="1 2">
    <name type="scientific">Euplotes crassus</name>
    <dbReference type="NCBI Taxonomy" id="5936"/>
    <lineage>
        <taxon>Eukaryota</taxon>
        <taxon>Sar</taxon>
        <taxon>Alveolata</taxon>
        <taxon>Ciliophora</taxon>
        <taxon>Intramacronucleata</taxon>
        <taxon>Spirotrichea</taxon>
        <taxon>Hypotrichia</taxon>
        <taxon>Euplotida</taxon>
        <taxon>Euplotidae</taxon>
        <taxon>Moneuplotes</taxon>
    </lineage>
</organism>
<sequence length="74" mass="8401">MNLSHDSDFPSEKWRLGRKRGWEGGAGGVELRGWRIVGCMNNIGRGILGNCWLFGGNLLGGFFRVDWVLCRDFR</sequence>
<dbReference type="AlphaFoldDB" id="A0AAD2DAJ1"/>
<gene>
    <name evidence="1" type="ORF">ECRASSUSDP1_LOCUS28770</name>
</gene>
<protein>
    <submittedName>
        <fullName evidence="1">Uncharacterized protein</fullName>
    </submittedName>
</protein>
<evidence type="ECO:0000313" key="1">
    <source>
        <dbReference type="EMBL" id="CAI2387142.1"/>
    </source>
</evidence>
<dbReference type="Proteomes" id="UP001295684">
    <property type="component" value="Unassembled WGS sequence"/>
</dbReference>
<name>A0AAD2DAJ1_EUPCR</name>
<accession>A0AAD2DAJ1</accession>
<reference evidence="1" key="1">
    <citation type="submission" date="2023-07" db="EMBL/GenBank/DDBJ databases">
        <authorList>
            <consortium name="AG Swart"/>
            <person name="Singh M."/>
            <person name="Singh A."/>
            <person name="Seah K."/>
            <person name="Emmerich C."/>
        </authorList>
    </citation>
    <scope>NUCLEOTIDE SEQUENCE</scope>
    <source>
        <strain evidence="1">DP1</strain>
    </source>
</reference>
<comment type="caution">
    <text evidence="1">The sequence shown here is derived from an EMBL/GenBank/DDBJ whole genome shotgun (WGS) entry which is preliminary data.</text>
</comment>
<dbReference type="EMBL" id="CAMPGE010029662">
    <property type="protein sequence ID" value="CAI2387142.1"/>
    <property type="molecule type" value="Genomic_DNA"/>
</dbReference>
<proteinExistence type="predicted"/>